<dbReference type="OrthoDB" id="7592205at2"/>
<reference evidence="1 2" key="1">
    <citation type="submission" date="2019-12" db="EMBL/GenBank/DDBJ databases">
        <title>Genomic-based taxomic classification of the family Erythrobacteraceae.</title>
        <authorList>
            <person name="Xu L."/>
        </authorList>
    </citation>
    <scope>NUCLEOTIDE SEQUENCE [LARGE SCALE GENOMIC DNA]</scope>
    <source>
        <strain evidence="1 2">MCCC 1K01500</strain>
    </source>
</reference>
<name>A0A6I4SUJ0_9SPHN</name>
<evidence type="ECO:0000313" key="1">
    <source>
        <dbReference type="EMBL" id="MXO58486.1"/>
    </source>
</evidence>
<proteinExistence type="predicted"/>
<comment type="caution">
    <text evidence="1">The sequence shown here is derived from an EMBL/GenBank/DDBJ whole genome shotgun (WGS) entry which is preliminary data.</text>
</comment>
<dbReference type="Proteomes" id="UP000433652">
    <property type="component" value="Unassembled WGS sequence"/>
</dbReference>
<evidence type="ECO:0000313" key="2">
    <source>
        <dbReference type="Proteomes" id="UP000433652"/>
    </source>
</evidence>
<keyword evidence="2" id="KW-1185">Reference proteome</keyword>
<organism evidence="1 2">
    <name type="scientific">Croceibacterium salegens</name>
    <dbReference type="NCBI Taxonomy" id="1737568"/>
    <lineage>
        <taxon>Bacteria</taxon>
        <taxon>Pseudomonadati</taxon>
        <taxon>Pseudomonadota</taxon>
        <taxon>Alphaproteobacteria</taxon>
        <taxon>Sphingomonadales</taxon>
        <taxon>Erythrobacteraceae</taxon>
        <taxon>Croceibacterium</taxon>
    </lineage>
</organism>
<accession>A0A6I4SUJ0</accession>
<gene>
    <name evidence="1" type="ORF">GRI89_02850</name>
</gene>
<dbReference type="RefSeq" id="WP_159792007.1">
    <property type="nucleotide sequence ID" value="NZ_WTYM01000026.1"/>
</dbReference>
<dbReference type="AlphaFoldDB" id="A0A6I4SUJ0"/>
<dbReference type="EMBL" id="WTYM01000026">
    <property type="protein sequence ID" value="MXO58486.1"/>
    <property type="molecule type" value="Genomic_DNA"/>
</dbReference>
<sequence>MALLLGGCATTRPDAPVARTDATSIQYELPETHAQVALELVLKKCDGGIEAAPTLTLSPVAAPTPYDQHRFRIYGADLASFTKNRSLKIELHPNRAIKSINGGVADRTGAIITGALKVIAGLVPFDASTLPVAGSSCNPATRDALARIDILDKRIKALRATLDTIDPIRAEQTRLGIDALALEVARLKTGQLTLGLTTEISFMKGIDGGLISWRKDQLSKWFDNVADNPTTFALGYCLETTASARKNGGASCLTSQANTGNTSLGQIDMAKYVPPLPGCLSETSKCAQTIVFREPVDMVLTVIAITKDFGAAREEKTLKQLTLPVAQWGDITQLELTAGFAETKTMALGLDEFGRRGSFEWKSDARGEAIVGAAGSIVDASAALRKTIDTQEQQAQQAAITSLETEQKYNKLKLCEEIIRAGGFKCPES</sequence>
<protein>
    <submittedName>
        <fullName evidence="1">Uncharacterized protein</fullName>
    </submittedName>
</protein>